<sequence length="705" mass="79751">MTLLSVRPRGPRSGPSRPLSTKRRPTNNSLSISSDVIELTDSESDEERLVTKELSRHTAKSGQFLSRKQSTTKPLGASVSAENIPSSSAQRESKTDFLPLFLSSDEENVPPSRKSSLPPINEDLPVVDEMQLKHPEPDHVQHAKQPIKSQATEQDTQSAMLAQVLELVPDVQPEYAEELIAQHSATRPGEVLEAVINALFQNPTYPKIGRKGKRKSTDERHDEGRNKRHRLDEPGYSHLDRVYKGGVHYPDLSIEHLMVDFPDIPKPHIRKTLYTYKSLYAPTHLHFLEEKKRGPPFAYVPKKTLYKPSSKGKHPALEDLEFEQERSWLLQKLKEDEIKMDVAVAEQINQQEYEDCGEGIECGCCFTAYPFDKMIQCPDAHLFCSECMSSYAENLLGSHNININCMDQSGCKLPFPLSELRRFLPDKLLELYERVKQRKEIEMAGLEGLEECPFCEYKCVIENANERLFRCGNDETCGAITCRQCKKMDHLPKSCKEMEEDKILDGRHVIEEAMTHALLRNCPSCQKSFVKEEGCNKMTCPHCRTLSCYVCRQAVTGYDHFNQAVPGTPGSSTSISKKCPLWEPVESRHAQEVKAAAEKALEQYKRDHPDVSETDITVDSLKVPVLERAPIAAADPLGYGLPGMPRHNPYAQVPPPPFPQLQHHNLVRYQPGYFVGPLVPPNIPEAVLAPAPAPPFRARRIRRWR</sequence>
<evidence type="ECO:0000256" key="6">
    <source>
        <dbReference type="ARBA" id="ARBA00022786"/>
    </source>
</evidence>
<dbReference type="EMBL" id="JAOTPV010000002">
    <property type="protein sequence ID" value="KAJ4488145.1"/>
    <property type="molecule type" value="Genomic_DNA"/>
</dbReference>
<comment type="caution">
    <text evidence="10">The sequence shown here is derived from an EMBL/GenBank/DDBJ whole genome shotgun (WGS) entry which is preliminary data.</text>
</comment>
<keyword evidence="6" id="KW-0833">Ubl conjugation pathway</keyword>
<proteinExistence type="predicted"/>
<dbReference type="PROSITE" id="PS51873">
    <property type="entry name" value="TRIAD"/>
    <property type="match status" value="1"/>
</dbReference>
<dbReference type="PANTHER" id="PTHR22770">
    <property type="entry name" value="UBIQUITIN CONJUGATING ENZYME 7 INTERACTING PROTEIN-RELATED"/>
    <property type="match status" value="1"/>
</dbReference>
<accession>A0A9W9AQE7</accession>
<dbReference type="OrthoDB" id="10009520at2759"/>
<dbReference type="InterPro" id="IPR051628">
    <property type="entry name" value="LUBAC_E3_Ligases"/>
</dbReference>
<dbReference type="Proteomes" id="UP001150266">
    <property type="component" value="Unassembled WGS sequence"/>
</dbReference>
<evidence type="ECO:0000313" key="10">
    <source>
        <dbReference type="EMBL" id="KAJ4488145.1"/>
    </source>
</evidence>
<evidence type="ECO:0000256" key="5">
    <source>
        <dbReference type="ARBA" id="ARBA00022771"/>
    </source>
</evidence>
<dbReference type="Gene3D" id="1.20.120.1750">
    <property type="match status" value="1"/>
</dbReference>
<feature type="compositionally biased region" description="Basic and acidic residues" evidence="8">
    <location>
        <begin position="215"/>
        <end position="235"/>
    </location>
</feature>
<dbReference type="GO" id="GO:0016740">
    <property type="term" value="F:transferase activity"/>
    <property type="evidence" value="ECO:0007669"/>
    <property type="project" value="UniProtKB-KW"/>
</dbReference>
<feature type="compositionally biased region" description="Basic and acidic residues" evidence="8">
    <location>
        <begin position="47"/>
        <end position="56"/>
    </location>
</feature>
<dbReference type="InterPro" id="IPR047544">
    <property type="entry name" value="RING-HC_RBR_RNF216"/>
</dbReference>
<keyword evidence="7" id="KW-0862">Zinc</keyword>
<dbReference type="GO" id="GO:0008270">
    <property type="term" value="F:zinc ion binding"/>
    <property type="evidence" value="ECO:0007669"/>
    <property type="project" value="UniProtKB-KW"/>
</dbReference>
<dbReference type="InterPro" id="IPR047546">
    <property type="entry name" value="Rcat_RBR_RNF216"/>
</dbReference>
<evidence type="ECO:0000256" key="3">
    <source>
        <dbReference type="ARBA" id="ARBA00022723"/>
    </source>
</evidence>
<keyword evidence="11" id="KW-1185">Reference proteome</keyword>
<dbReference type="InterPro" id="IPR044066">
    <property type="entry name" value="TRIAD_supradom"/>
</dbReference>
<keyword evidence="3" id="KW-0479">Metal-binding</keyword>
<dbReference type="CDD" id="cd20339">
    <property type="entry name" value="BRcat_RBR_RNF216"/>
    <property type="match status" value="1"/>
</dbReference>
<evidence type="ECO:0000256" key="2">
    <source>
        <dbReference type="ARBA" id="ARBA00022679"/>
    </source>
</evidence>
<name>A0A9W9AQE7_9AGAR</name>
<keyword evidence="4" id="KW-0677">Repeat</keyword>
<dbReference type="CDD" id="cd20353">
    <property type="entry name" value="Rcat_RBR_RNF216"/>
    <property type="match status" value="1"/>
</dbReference>
<evidence type="ECO:0000313" key="11">
    <source>
        <dbReference type="Proteomes" id="UP001150266"/>
    </source>
</evidence>
<feature type="region of interest" description="Disordered" evidence="8">
    <location>
        <begin position="206"/>
        <end position="235"/>
    </location>
</feature>
<dbReference type="PANTHER" id="PTHR22770:SF47">
    <property type="entry name" value="E3 UBIQUITIN-PROTEIN LIGASE RNF216"/>
    <property type="match status" value="1"/>
</dbReference>
<gene>
    <name evidence="10" type="ORF">J3R30DRAFT_3433416</name>
</gene>
<reference evidence="10" key="1">
    <citation type="submission" date="2022-08" db="EMBL/GenBank/DDBJ databases">
        <title>A Global Phylogenomic Analysis of the Shiitake Genus Lentinula.</title>
        <authorList>
            <consortium name="DOE Joint Genome Institute"/>
            <person name="Sierra-Patev S."/>
            <person name="Min B."/>
            <person name="Naranjo-Ortiz M."/>
            <person name="Looney B."/>
            <person name="Konkel Z."/>
            <person name="Slot J.C."/>
            <person name="Sakamoto Y."/>
            <person name="Steenwyk J.L."/>
            <person name="Rokas A."/>
            <person name="Carro J."/>
            <person name="Camarero S."/>
            <person name="Ferreira P."/>
            <person name="Molpeceres G."/>
            <person name="Ruiz-Duenas F.J."/>
            <person name="Serrano A."/>
            <person name="Henrissat B."/>
            <person name="Drula E."/>
            <person name="Hughes K.W."/>
            <person name="Mata J.L."/>
            <person name="Ishikawa N.K."/>
            <person name="Vargas-Isla R."/>
            <person name="Ushijima S."/>
            <person name="Smith C.A."/>
            <person name="Ahrendt S."/>
            <person name="Andreopoulos W."/>
            <person name="He G."/>
            <person name="Labutti K."/>
            <person name="Lipzen A."/>
            <person name="Ng V."/>
            <person name="Riley R."/>
            <person name="Sandor L."/>
            <person name="Barry K."/>
            <person name="Martinez A.T."/>
            <person name="Xiao Y."/>
            <person name="Gibbons J.G."/>
            <person name="Terashima K."/>
            <person name="Grigoriev I.V."/>
            <person name="Hibbett D.S."/>
        </authorList>
    </citation>
    <scope>NUCLEOTIDE SEQUENCE</scope>
    <source>
        <strain evidence="10">JLM2183</strain>
    </source>
</reference>
<feature type="domain" description="RING-type" evidence="9">
    <location>
        <begin position="358"/>
        <end position="571"/>
    </location>
</feature>
<dbReference type="AlphaFoldDB" id="A0A9W9AQE7"/>
<dbReference type="Pfam" id="PF26200">
    <property type="entry name" value="Rcat_RNF216"/>
    <property type="match status" value="1"/>
</dbReference>
<feature type="compositionally biased region" description="Polar residues" evidence="8">
    <location>
        <begin position="80"/>
        <end position="90"/>
    </location>
</feature>
<comment type="pathway">
    <text evidence="1">Protein modification; protein ubiquitination.</text>
</comment>
<keyword evidence="2" id="KW-0808">Transferase</keyword>
<evidence type="ECO:0000256" key="8">
    <source>
        <dbReference type="SAM" id="MobiDB-lite"/>
    </source>
</evidence>
<dbReference type="InterPro" id="IPR047545">
    <property type="entry name" value="BRcat_RBR_RNF216"/>
</dbReference>
<dbReference type="CDD" id="cd16630">
    <property type="entry name" value="RING-HC_RBR_RNF216"/>
    <property type="match status" value="1"/>
</dbReference>
<evidence type="ECO:0000256" key="7">
    <source>
        <dbReference type="ARBA" id="ARBA00022833"/>
    </source>
</evidence>
<protein>
    <recommendedName>
        <fullName evidence="9">RING-type domain-containing protein</fullName>
    </recommendedName>
</protein>
<keyword evidence="5" id="KW-0863">Zinc-finger</keyword>
<feature type="region of interest" description="Disordered" evidence="8">
    <location>
        <begin position="1"/>
        <end position="93"/>
    </location>
</feature>
<evidence type="ECO:0000256" key="4">
    <source>
        <dbReference type="ARBA" id="ARBA00022737"/>
    </source>
</evidence>
<evidence type="ECO:0000256" key="1">
    <source>
        <dbReference type="ARBA" id="ARBA00004906"/>
    </source>
</evidence>
<feature type="compositionally biased region" description="Polar residues" evidence="8">
    <location>
        <begin position="60"/>
        <end position="73"/>
    </location>
</feature>
<dbReference type="SUPFAM" id="SSF57850">
    <property type="entry name" value="RING/U-box"/>
    <property type="match status" value="2"/>
</dbReference>
<evidence type="ECO:0000259" key="9">
    <source>
        <dbReference type="PROSITE" id="PS51873"/>
    </source>
</evidence>
<feature type="compositionally biased region" description="Low complexity" evidence="8">
    <location>
        <begin position="1"/>
        <end position="19"/>
    </location>
</feature>
<organism evidence="10 11">
    <name type="scientific">Lentinula aciculospora</name>
    <dbReference type="NCBI Taxonomy" id="153920"/>
    <lineage>
        <taxon>Eukaryota</taxon>
        <taxon>Fungi</taxon>
        <taxon>Dikarya</taxon>
        <taxon>Basidiomycota</taxon>
        <taxon>Agaricomycotina</taxon>
        <taxon>Agaricomycetes</taxon>
        <taxon>Agaricomycetidae</taxon>
        <taxon>Agaricales</taxon>
        <taxon>Marasmiineae</taxon>
        <taxon>Omphalotaceae</taxon>
        <taxon>Lentinula</taxon>
    </lineage>
</organism>